<name>A0A2G5RS09_9BACL</name>
<accession>A0A2G5RS09</accession>
<evidence type="ECO:0000313" key="1">
    <source>
        <dbReference type="EMBL" id="PIC05496.1"/>
    </source>
</evidence>
<evidence type="ECO:0000313" key="2">
    <source>
        <dbReference type="Proteomes" id="UP000230559"/>
    </source>
</evidence>
<comment type="caution">
    <text evidence="1">The sequence shown here is derived from an EMBL/GenBank/DDBJ whole genome shotgun (WGS) entry which is preliminary data.</text>
</comment>
<dbReference type="Gene3D" id="2.40.10.370">
    <property type="entry name" value="Protein of unknown function DUF3599"/>
    <property type="match status" value="1"/>
</dbReference>
<reference evidence="1 2" key="1">
    <citation type="submission" date="2017-10" db="EMBL/GenBank/DDBJ databases">
        <title>Draft genome sequence of Anoxybacillus flavithermus KU2-6-11 from caldera Uzon (Russia:Kamchtka).</title>
        <authorList>
            <person name="Korzhuk A.V."/>
            <person name="Rozanov A.S."/>
            <person name="Bryanskaya A.V."/>
            <person name="Peltek S.E."/>
        </authorList>
    </citation>
    <scope>NUCLEOTIDE SEQUENCE [LARGE SCALE GENOMIC DNA]</scope>
    <source>
        <strain evidence="1 2">KU2-6_11</strain>
    </source>
</reference>
<dbReference type="Proteomes" id="UP000230559">
    <property type="component" value="Unassembled WGS sequence"/>
</dbReference>
<organism evidence="1 2">
    <name type="scientific">Anoxybacillus flavithermus</name>
    <dbReference type="NCBI Taxonomy" id="33934"/>
    <lineage>
        <taxon>Bacteria</taxon>
        <taxon>Bacillati</taxon>
        <taxon>Bacillota</taxon>
        <taxon>Bacilli</taxon>
        <taxon>Bacillales</taxon>
        <taxon>Anoxybacillaceae</taxon>
        <taxon>Anoxybacillus</taxon>
    </lineage>
</organism>
<dbReference type="InterPro" id="IPR038667">
    <property type="entry name" value="XkdH-like_sf"/>
</dbReference>
<proteinExistence type="predicted"/>
<dbReference type="EMBL" id="PEDM01000005">
    <property type="protein sequence ID" value="PIC05496.1"/>
    <property type="molecule type" value="Genomic_DNA"/>
</dbReference>
<evidence type="ECO:0008006" key="3">
    <source>
        <dbReference type="Google" id="ProtNLM"/>
    </source>
</evidence>
<sequence length="121" mass="13720">MSVRDIFLKAKSAVERLYDRAATIQRYEAYQKPNGADGMQWVTKHENVPCRLSSVGMQTLNNASQDDVNAIQYDVKVFLSSDINVRAGDVFVIDGVRYESAKEPFVYITHQEVLLVRKGYA</sequence>
<gene>
    <name evidence="1" type="ORF">CS060_04260</name>
</gene>
<protein>
    <recommendedName>
        <fullName evidence="3">Phage protein</fullName>
    </recommendedName>
</protein>
<dbReference type="RefSeq" id="WP_099668717.1">
    <property type="nucleotide sequence ID" value="NZ_PEDM01000005.1"/>
</dbReference>
<dbReference type="AlphaFoldDB" id="A0A2G5RS09"/>